<feature type="domain" description="Protein kinase" evidence="6">
    <location>
        <begin position="262"/>
        <end position="519"/>
    </location>
</feature>
<evidence type="ECO:0000256" key="4">
    <source>
        <dbReference type="ARBA" id="ARBA00022840"/>
    </source>
</evidence>
<dbReference type="PROSITE" id="PS50011">
    <property type="entry name" value="PROTEIN_KINASE_DOM"/>
    <property type="match status" value="1"/>
</dbReference>
<dbReference type="PROSITE" id="PS00107">
    <property type="entry name" value="PROTEIN_KINASE_ATP"/>
    <property type="match status" value="1"/>
</dbReference>
<keyword evidence="1" id="KW-0808">Transferase</keyword>
<dbReference type="GO" id="GO:0004674">
    <property type="term" value="F:protein serine/threonine kinase activity"/>
    <property type="evidence" value="ECO:0007669"/>
    <property type="project" value="TreeGrafter"/>
</dbReference>
<dbReference type="PANTHER" id="PTHR43289:SF6">
    <property type="entry name" value="SERINE_THREONINE-PROTEIN KINASE NEKL-3"/>
    <property type="match status" value="1"/>
</dbReference>
<dbReference type="CDD" id="cd14014">
    <property type="entry name" value="STKc_PknB_like"/>
    <property type="match status" value="1"/>
</dbReference>
<dbReference type="PANTHER" id="PTHR43289">
    <property type="entry name" value="MITOGEN-ACTIVATED PROTEIN KINASE KINASE KINASE 20-RELATED"/>
    <property type="match status" value="1"/>
</dbReference>
<reference evidence="7 8" key="1">
    <citation type="submission" date="2018-12" db="EMBL/GenBank/DDBJ databases">
        <title>Complete genome sequence of Haloplanus rallus MBLA0036.</title>
        <authorList>
            <person name="Nam Y.-d."/>
            <person name="Kang J."/>
            <person name="Chung W.-H."/>
            <person name="Park Y.S."/>
        </authorList>
    </citation>
    <scope>NUCLEOTIDE SEQUENCE [LARGE SCALE GENOMIC DNA]</scope>
    <source>
        <strain evidence="7 8">MBLA0036</strain>
    </source>
</reference>
<dbReference type="InterPro" id="IPR017441">
    <property type="entry name" value="Protein_kinase_ATP_BS"/>
</dbReference>
<keyword evidence="8" id="KW-1185">Reference proteome</keyword>
<evidence type="ECO:0000259" key="6">
    <source>
        <dbReference type="PROSITE" id="PS50011"/>
    </source>
</evidence>
<evidence type="ECO:0000313" key="7">
    <source>
        <dbReference type="EMBL" id="QGX96720.1"/>
    </source>
</evidence>
<dbReference type="InterPro" id="IPR008271">
    <property type="entry name" value="Ser/Thr_kinase_AS"/>
</dbReference>
<dbReference type="KEGG" id="hra:EI982_16475"/>
<dbReference type="Gene3D" id="3.30.200.20">
    <property type="entry name" value="Phosphorylase Kinase, domain 1"/>
    <property type="match status" value="1"/>
</dbReference>
<dbReference type="Proteomes" id="UP000428325">
    <property type="component" value="Chromosome"/>
</dbReference>
<keyword evidence="4" id="KW-0067">ATP-binding</keyword>
<organism evidence="7 8">
    <name type="scientific">Haloplanus rallus</name>
    <dbReference type="NCBI Taxonomy" id="1816183"/>
    <lineage>
        <taxon>Archaea</taxon>
        <taxon>Methanobacteriati</taxon>
        <taxon>Methanobacteriota</taxon>
        <taxon>Stenosarchaea group</taxon>
        <taxon>Halobacteria</taxon>
        <taxon>Halobacteriales</taxon>
        <taxon>Haloferacaceae</taxon>
        <taxon>Haloplanus</taxon>
    </lineage>
</organism>
<evidence type="ECO:0000256" key="2">
    <source>
        <dbReference type="ARBA" id="ARBA00022741"/>
    </source>
</evidence>
<evidence type="ECO:0000256" key="5">
    <source>
        <dbReference type="SAM" id="MobiDB-lite"/>
    </source>
</evidence>
<dbReference type="InterPro" id="IPR011009">
    <property type="entry name" value="Kinase-like_dom_sf"/>
</dbReference>
<dbReference type="EMBL" id="CP034345">
    <property type="protein sequence ID" value="QGX96720.1"/>
    <property type="molecule type" value="Genomic_DNA"/>
</dbReference>
<keyword evidence="3" id="KW-0418">Kinase</keyword>
<proteinExistence type="predicted"/>
<dbReference type="PROSITE" id="PS00108">
    <property type="entry name" value="PROTEIN_KINASE_ST"/>
    <property type="match status" value="1"/>
</dbReference>
<evidence type="ECO:0000256" key="1">
    <source>
        <dbReference type="ARBA" id="ARBA00022679"/>
    </source>
</evidence>
<evidence type="ECO:0000313" key="8">
    <source>
        <dbReference type="Proteomes" id="UP000428325"/>
    </source>
</evidence>
<sequence>MSTSVFRHRQAETVVENVYPAGEEASGINPVPVGSTVVVEGMTNRWFDGNAVTVAFNDPGGTTVSEAQVTEWDADGRWRTTLTTPADAVPATYTIRVSDGESGDVVAFFVEGTATATASPTRTRTQTATPTRTPVQSGGDDGFPAAEAVAAVGVGAVTFGAGLWWWSRGGGEGSSSRGSDRSTPERIRDDDGGMKESAGVPGPEPDVDRRRSVVDVGVDADDGTDAAITPALSSATDRTAAGSGPPERIPRAPDVRVDYAALTEEEPIGGGGNADVSKATLPTPTGDVTLAIKRPRMQGTLHTDAVERLMEEAETWDKIDDHDHVVGVVDYGASPVPWIAMEYMDAGHLGERAGDLPFEQARWTAVALAKGVRHAHRRGVAHLDLKPANVLFRSVDGAWDVPKVADWGLSKHLLEHSASVEGLSPEYAAPEQFDDSYGPADDLTDVYQLGAVLYELFTGRPPFEGKPAKAMHRVLHEAPTPPSEVADVPAELDDVLLTALAKGKRDRYESVLYLRDALRDLRD</sequence>
<dbReference type="SUPFAM" id="SSF56112">
    <property type="entry name" value="Protein kinase-like (PK-like)"/>
    <property type="match status" value="1"/>
</dbReference>
<keyword evidence="2" id="KW-0547">Nucleotide-binding</keyword>
<feature type="compositionally biased region" description="Basic and acidic residues" evidence="5">
    <location>
        <begin position="178"/>
        <end position="194"/>
    </location>
</feature>
<accession>A0A6B9FGP2</accession>
<feature type="compositionally biased region" description="Low complexity" evidence="5">
    <location>
        <begin position="117"/>
        <end position="134"/>
    </location>
</feature>
<dbReference type="Pfam" id="PF00069">
    <property type="entry name" value="Pkinase"/>
    <property type="match status" value="1"/>
</dbReference>
<dbReference type="InterPro" id="IPR000719">
    <property type="entry name" value="Prot_kinase_dom"/>
</dbReference>
<dbReference type="AlphaFoldDB" id="A0A6B9FGP2"/>
<dbReference type="Gene3D" id="1.10.510.10">
    <property type="entry name" value="Transferase(Phosphotransferase) domain 1"/>
    <property type="match status" value="1"/>
</dbReference>
<dbReference type="SMART" id="SM00220">
    <property type="entry name" value="S_TKc"/>
    <property type="match status" value="1"/>
</dbReference>
<evidence type="ECO:0000256" key="3">
    <source>
        <dbReference type="ARBA" id="ARBA00022777"/>
    </source>
</evidence>
<gene>
    <name evidence="7" type="ORF">EI982_16475</name>
</gene>
<dbReference type="GO" id="GO:0005524">
    <property type="term" value="F:ATP binding"/>
    <property type="evidence" value="ECO:0007669"/>
    <property type="project" value="UniProtKB-KW"/>
</dbReference>
<name>A0A6B9FGP2_9EURY</name>
<feature type="region of interest" description="Disordered" evidence="5">
    <location>
        <begin position="117"/>
        <end position="139"/>
    </location>
</feature>
<feature type="region of interest" description="Disordered" evidence="5">
    <location>
        <begin position="168"/>
        <end position="251"/>
    </location>
</feature>
<protein>
    <recommendedName>
        <fullName evidence="6">Protein kinase domain-containing protein</fullName>
    </recommendedName>
</protein>